<protein>
    <submittedName>
        <fullName evidence="2">Uncharacterized protein</fullName>
    </submittedName>
</protein>
<evidence type="ECO:0000313" key="2">
    <source>
        <dbReference type="EMBL" id="HFK98695.1"/>
    </source>
</evidence>
<dbReference type="AlphaFoldDB" id="A0A832EKS2"/>
<feature type="region of interest" description="Disordered" evidence="1">
    <location>
        <begin position="56"/>
        <end position="78"/>
    </location>
</feature>
<comment type="caution">
    <text evidence="2">The sequence shown here is derived from an EMBL/GenBank/DDBJ whole genome shotgun (WGS) entry which is preliminary data.</text>
</comment>
<gene>
    <name evidence="2" type="ORF">ENS06_15390</name>
</gene>
<name>A0A832EKS2_9BACT</name>
<reference evidence="2" key="1">
    <citation type="journal article" date="2020" name="mSystems">
        <title>Genome- and Community-Level Interaction Insights into Carbon Utilization and Element Cycling Functions of Hydrothermarchaeota in Hydrothermal Sediment.</title>
        <authorList>
            <person name="Zhou Z."/>
            <person name="Liu Y."/>
            <person name="Xu W."/>
            <person name="Pan J."/>
            <person name="Luo Z.H."/>
            <person name="Li M."/>
        </authorList>
    </citation>
    <scope>NUCLEOTIDE SEQUENCE [LARGE SCALE GENOMIC DNA]</scope>
    <source>
        <strain evidence="2">SpSt-456</strain>
    </source>
</reference>
<sequence length="78" mass="9401">MALFIKTDDYRKYGISKYSTLDQVRAVVQRELNIHPLFVRFVNKHEFIRVDFLKPQARRKRARSQPTADEGGRRRRPR</sequence>
<dbReference type="EMBL" id="DSTK01000041">
    <property type="protein sequence ID" value="HFK98695.1"/>
    <property type="molecule type" value="Genomic_DNA"/>
</dbReference>
<evidence type="ECO:0000256" key="1">
    <source>
        <dbReference type="SAM" id="MobiDB-lite"/>
    </source>
</evidence>
<organism evidence="2">
    <name type="scientific">Desulfacinum infernum</name>
    <dbReference type="NCBI Taxonomy" id="35837"/>
    <lineage>
        <taxon>Bacteria</taxon>
        <taxon>Pseudomonadati</taxon>
        <taxon>Thermodesulfobacteriota</taxon>
        <taxon>Syntrophobacteria</taxon>
        <taxon>Syntrophobacterales</taxon>
        <taxon>Syntrophobacteraceae</taxon>
        <taxon>Desulfacinum</taxon>
    </lineage>
</organism>
<accession>A0A832EKS2</accession>
<proteinExistence type="predicted"/>